<keyword evidence="9" id="KW-1185">Reference proteome</keyword>
<dbReference type="PROSITE" id="PS00187">
    <property type="entry name" value="TPP_ENZYMES"/>
    <property type="match status" value="1"/>
</dbReference>
<evidence type="ECO:0000259" key="7">
    <source>
        <dbReference type="Pfam" id="PF02776"/>
    </source>
</evidence>
<dbReference type="SUPFAM" id="SSF52467">
    <property type="entry name" value="DHS-like NAD/FAD-binding domain"/>
    <property type="match status" value="1"/>
</dbReference>
<dbReference type="Pfam" id="PF00205">
    <property type="entry name" value="TPP_enzyme_M"/>
    <property type="match status" value="1"/>
</dbReference>
<dbReference type="PANTHER" id="PTHR42981:SF2">
    <property type="entry name" value="PYRUVATE DEHYDROGENASE [UBIQUINONE]"/>
    <property type="match status" value="1"/>
</dbReference>
<dbReference type="Proteomes" id="UP000051330">
    <property type="component" value="Unassembled WGS sequence"/>
</dbReference>
<dbReference type="AlphaFoldDB" id="A0A0R1NDA6"/>
<sequence>MKNTVTSAVSNSQTAAPVKTVPASVAMLKVLEAWGIQHMYGYPGGSFNSTMNALDIEKERMQYIQIRHEQVGALAAAAEAKLTGKVAVTFGSAGPGATNLLTGLYDAREDHAPVLALIGQVPSTNMNYNYFQEFDENPIFADVASYARLVMTPESLPYVVDKAIREAYKNKGVSVVVIPNDFGYVPIPDDLYSSVSPTDHKERPLPQPNDLEVDAVLEMIKAAKRPIIHVGRGIRDNGKKLVELSQKLQVPIAITGLAKGLIPDDYEGNLGTLNRAASKAADEIFAVSDLVIAIGADFPFANLIYRTHPFKFVQVDVDESQFGRHHYLDLGVWSDAGAFVDMMLARSEAVAPTAFFKAAVADQKNWRAYLDHMTNRETEPLEFEQVYREINKIAEDDAVFSIDVGDNIINSFRYLNLTPKNKWVISALFASMGSGVPGALAGQLAYPDRQVFHIAGDGAFSMVMQDLITERKYKLPIINIITSNGSLNFIKSEQDDIPMNHSGIFIDDQDFAMISRGMGVEAVTVRKSSELPTAFAKALEVTKAGRPFLIDAKITDKRGIPVEELTLKHENGEWIEGISSSYNANNTLDHLTDVHEFFKAYDGANLKSLPEIFAEYNVKP</sequence>
<feature type="domain" description="Thiamine pyrophosphate enzyme central" evidence="5">
    <location>
        <begin position="213"/>
        <end position="341"/>
    </location>
</feature>
<dbReference type="InterPro" id="IPR014092">
    <property type="entry name" value="Pyruvate_oxidase"/>
</dbReference>
<dbReference type="OrthoDB" id="4494979at2"/>
<proteinExistence type="inferred from homology"/>
<dbReference type="InterPro" id="IPR047212">
    <property type="entry name" value="TPP_POXB-like"/>
</dbReference>
<evidence type="ECO:0000259" key="5">
    <source>
        <dbReference type="Pfam" id="PF00205"/>
    </source>
</evidence>
<dbReference type="NCBIfam" id="TIGR02720">
    <property type="entry name" value="pyruv_oxi_spxB"/>
    <property type="match status" value="1"/>
</dbReference>
<dbReference type="InterPro" id="IPR012000">
    <property type="entry name" value="Thiamin_PyroP_enz_cen_dom"/>
</dbReference>
<evidence type="ECO:0000256" key="3">
    <source>
        <dbReference type="NCBIfam" id="TIGR02720"/>
    </source>
</evidence>
<evidence type="ECO:0000256" key="4">
    <source>
        <dbReference type="RuleBase" id="RU362132"/>
    </source>
</evidence>
<gene>
    <name evidence="8" type="ORF">FD09_GL000423</name>
</gene>
<dbReference type="CDD" id="cd07039">
    <property type="entry name" value="TPP_PYR_POX"/>
    <property type="match status" value="1"/>
</dbReference>
<dbReference type="InterPro" id="IPR047210">
    <property type="entry name" value="TPP_PYR_POXB-like"/>
</dbReference>
<dbReference type="GO" id="GO:0047112">
    <property type="term" value="F:pyruvate oxidase activity"/>
    <property type="evidence" value="ECO:0007669"/>
    <property type="project" value="UniProtKB-UniRule"/>
</dbReference>
<feature type="domain" description="Thiamine pyrophosphate enzyme N-terminal TPP-binding" evidence="7">
    <location>
        <begin position="26"/>
        <end position="137"/>
    </location>
</feature>
<dbReference type="STRING" id="1423792.FD09_GL000423"/>
<dbReference type="GO" id="GO:0030976">
    <property type="term" value="F:thiamine pyrophosphate binding"/>
    <property type="evidence" value="ECO:0007669"/>
    <property type="project" value="InterPro"/>
</dbReference>
<dbReference type="RefSeq" id="WP_057817748.1">
    <property type="nucleotide sequence ID" value="NZ_AZEC01000001.1"/>
</dbReference>
<dbReference type="GO" id="GO:0000287">
    <property type="term" value="F:magnesium ion binding"/>
    <property type="evidence" value="ECO:0007669"/>
    <property type="project" value="InterPro"/>
</dbReference>
<reference evidence="8 9" key="1">
    <citation type="journal article" date="2015" name="Genome Announc.">
        <title>Expanding the biotechnology potential of lactobacilli through comparative genomics of 213 strains and associated genera.</title>
        <authorList>
            <person name="Sun Z."/>
            <person name="Harris H.M."/>
            <person name="McCann A."/>
            <person name="Guo C."/>
            <person name="Argimon S."/>
            <person name="Zhang W."/>
            <person name="Yang X."/>
            <person name="Jeffery I.B."/>
            <person name="Cooney J.C."/>
            <person name="Kagawa T.F."/>
            <person name="Liu W."/>
            <person name="Song Y."/>
            <person name="Salvetti E."/>
            <person name="Wrobel A."/>
            <person name="Rasinkangas P."/>
            <person name="Parkhill J."/>
            <person name="Rea M.C."/>
            <person name="O'Sullivan O."/>
            <person name="Ritari J."/>
            <person name="Douillard F.P."/>
            <person name="Paul Ross R."/>
            <person name="Yang R."/>
            <person name="Briner A.E."/>
            <person name="Felis G.E."/>
            <person name="de Vos W.M."/>
            <person name="Barrangou R."/>
            <person name="Klaenhammer T.R."/>
            <person name="Caufield P.W."/>
            <person name="Cui Y."/>
            <person name="Zhang H."/>
            <person name="O'Toole P.W."/>
        </authorList>
    </citation>
    <scope>NUCLEOTIDE SEQUENCE [LARGE SCALE GENOMIC DNA]</scope>
    <source>
        <strain evidence="8 9">DSM 12744</strain>
    </source>
</reference>
<dbReference type="Pfam" id="PF02775">
    <property type="entry name" value="TPP_enzyme_C"/>
    <property type="match status" value="1"/>
</dbReference>
<dbReference type="PATRIC" id="fig|1423792.3.peg.427"/>
<dbReference type="InterPro" id="IPR029035">
    <property type="entry name" value="DHS-like_NAD/FAD-binding_dom"/>
</dbReference>
<dbReference type="InterPro" id="IPR047211">
    <property type="entry name" value="POXB-like"/>
</dbReference>
<evidence type="ECO:0000256" key="1">
    <source>
        <dbReference type="ARBA" id="ARBA00007812"/>
    </source>
</evidence>
<dbReference type="Gene3D" id="3.40.50.1220">
    <property type="entry name" value="TPP-binding domain"/>
    <property type="match status" value="1"/>
</dbReference>
<evidence type="ECO:0000259" key="6">
    <source>
        <dbReference type="Pfam" id="PF02775"/>
    </source>
</evidence>
<dbReference type="InterPro" id="IPR012001">
    <property type="entry name" value="Thiamin_PyroP_enz_TPP-bd_dom"/>
</dbReference>
<organism evidence="8 9">
    <name type="scientific">Schleiferilactobacillus perolens DSM 12744</name>
    <dbReference type="NCBI Taxonomy" id="1423792"/>
    <lineage>
        <taxon>Bacteria</taxon>
        <taxon>Bacillati</taxon>
        <taxon>Bacillota</taxon>
        <taxon>Bacilli</taxon>
        <taxon>Lactobacillales</taxon>
        <taxon>Lactobacillaceae</taxon>
        <taxon>Schleiferilactobacillus</taxon>
    </lineage>
</organism>
<protein>
    <recommendedName>
        <fullName evidence="3">Pyruvate oxidase</fullName>
        <ecNumber evidence="3">1.2.3.3</ecNumber>
    </recommendedName>
</protein>
<feature type="domain" description="Thiamine pyrophosphate enzyme TPP-binding" evidence="6">
    <location>
        <begin position="403"/>
        <end position="551"/>
    </location>
</feature>
<dbReference type="InterPro" id="IPR011766">
    <property type="entry name" value="TPP_enzyme_TPP-bd"/>
</dbReference>
<evidence type="ECO:0000256" key="2">
    <source>
        <dbReference type="ARBA" id="ARBA00023052"/>
    </source>
</evidence>
<dbReference type="SUPFAM" id="SSF52518">
    <property type="entry name" value="Thiamin diphosphate-binding fold (THDP-binding)"/>
    <property type="match status" value="2"/>
</dbReference>
<name>A0A0R1NDA6_9LACO</name>
<evidence type="ECO:0000313" key="9">
    <source>
        <dbReference type="Proteomes" id="UP000051330"/>
    </source>
</evidence>
<comment type="similarity">
    <text evidence="1 4">Belongs to the TPP enzyme family.</text>
</comment>
<evidence type="ECO:0000313" key="8">
    <source>
        <dbReference type="EMBL" id="KRL14763.1"/>
    </source>
</evidence>
<dbReference type="CDD" id="cd02014">
    <property type="entry name" value="TPP_POX"/>
    <property type="match status" value="1"/>
</dbReference>
<dbReference type="InterPro" id="IPR000399">
    <property type="entry name" value="TPP-bd_CS"/>
</dbReference>
<keyword evidence="2 4" id="KW-0786">Thiamine pyrophosphate</keyword>
<dbReference type="Pfam" id="PF02776">
    <property type="entry name" value="TPP_enzyme_N"/>
    <property type="match status" value="1"/>
</dbReference>
<dbReference type="InterPro" id="IPR029061">
    <property type="entry name" value="THDP-binding"/>
</dbReference>
<dbReference type="PANTHER" id="PTHR42981">
    <property type="entry name" value="PYRUVATE DEHYDROGENASE [UBIQUINONE]"/>
    <property type="match status" value="1"/>
</dbReference>
<keyword evidence="8" id="KW-0670">Pyruvate</keyword>
<accession>A0A0R1NDA6</accession>
<comment type="caution">
    <text evidence="8">The sequence shown here is derived from an EMBL/GenBank/DDBJ whole genome shotgun (WGS) entry which is preliminary data.</text>
</comment>
<dbReference type="EC" id="1.2.3.3" evidence="3"/>
<dbReference type="EMBL" id="AZEC01000001">
    <property type="protein sequence ID" value="KRL14763.1"/>
    <property type="molecule type" value="Genomic_DNA"/>
</dbReference>
<dbReference type="Gene3D" id="3.40.50.970">
    <property type="match status" value="2"/>
</dbReference>